<proteinExistence type="predicted"/>
<dbReference type="AlphaFoldDB" id="A0A1M7YD21"/>
<gene>
    <name evidence="1" type="ORF">SAMN02745220_03498</name>
</gene>
<evidence type="ECO:0000313" key="2">
    <source>
        <dbReference type="Proteomes" id="UP000184603"/>
    </source>
</evidence>
<dbReference type="STRING" id="1121416.SAMN02745220_03498"/>
<dbReference type="InterPro" id="IPR014995">
    <property type="entry name" value="DUF1844"/>
</dbReference>
<dbReference type="OrthoDB" id="9799618at2"/>
<name>A0A1M7YD21_9BACT</name>
<dbReference type="Pfam" id="PF08899">
    <property type="entry name" value="DUF1844"/>
    <property type="match status" value="1"/>
</dbReference>
<reference evidence="1 2" key="1">
    <citation type="submission" date="2016-12" db="EMBL/GenBank/DDBJ databases">
        <authorList>
            <person name="Song W.-J."/>
            <person name="Kurnit D.M."/>
        </authorList>
    </citation>
    <scope>NUCLEOTIDE SEQUENCE [LARGE SCALE GENOMIC DNA]</scope>
    <source>
        <strain evidence="1 2">DSM 18488</strain>
    </source>
</reference>
<keyword evidence="2" id="KW-1185">Reference proteome</keyword>
<evidence type="ECO:0000313" key="1">
    <source>
        <dbReference type="EMBL" id="SHO50503.1"/>
    </source>
</evidence>
<dbReference type="EMBL" id="FRFE01000019">
    <property type="protein sequence ID" value="SHO50503.1"/>
    <property type="molecule type" value="Genomic_DNA"/>
</dbReference>
<dbReference type="RefSeq" id="WP_073614956.1">
    <property type="nucleotide sequence ID" value="NZ_FRFE01000019.1"/>
</dbReference>
<organism evidence="1 2">
    <name type="scientific">Desulfopila aestuarii DSM 18488</name>
    <dbReference type="NCBI Taxonomy" id="1121416"/>
    <lineage>
        <taxon>Bacteria</taxon>
        <taxon>Pseudomonadati</taxon>
        <taxon>Thermodesulfobacteriota</taxon>
        <taxon>Desulfobulbia</taxon>
        <taxon>Desulfobulbales</taxon>
        <taxon>Desulfocapsaceae</taxon>
        <taxon>Desulfopila</taxon>
    </lineage>
</organism>
<evidence type="ECO:0008006" key="3">
    <source>
        <dbReference type="Google" id="ProtNLM"/>
    </source>
</evidence>
<accession>A0A1M7YD21</accession>
<sequence length="111" mass="12530">MVEDTTAKTDAAEDCICGEGKVPDKEGRCVMPEVTFSTFVMSLNTSALYHLGEIRDPRTGQTNVDHDLARHAIDTLVMLQQKTKGNLSRDEEEMLKNIIYDVKLRFVKARK</sequence>
<dbReference type="Proteomes" id="UP000184603">
    <property type="component" value="Unassembled WGS sequence"/>
</dbReference>
<protein>
    <recommendedName>
        <fullName evidence="3">DUF1844 domain-containing protein</fullName>
    </recommendedName>
</protein>